<dbReference type="PANTHER" id="PTHR11070:SF2">
    <property type="entry name" value="ATP-DEPENDENT DNA HELICASE SRS2"/>
    <property type="match status" value="1"/>
</dbReference>
<evidence type="ECO:0000313" key="2">
    <source>
        <dbReference type="Proteomes" id="UP000477722"/>
    </source>
</evidence>
<dbReference type="GO" id="GO:0003677">
    <property type="term" value="F:DNA binding"/>
    <property type="evidence" value="ECO:0007669"/>
    <property type="project" value="InterPro"/>
</dbReference>
<keyword evidence="2" id="KW-1185">Reference proteome</keyword>
<dbReference type="InterPro" id="IPR000212">
    <property type="entry name" value="DNA_helicase_UvrD/REP"/>
</dbReference>
<dbReference type="GO" id="GO:0000725">
    <property type="term" value="P:recombinational repair"/>
    <property type="evidence" value="ECO:0007669"/>
    <property type="project" value="TreeGrafter"/>
</dbReference>
<name>A0A6G4WW14_9ACTN</name>
<dbReference type="PANTHER" id="PTHR11070">
    <property type="entry name" value="UVRD / RECB / PCRA DNA HELICASE FAMILY MEMBER"/>
    <property type="match status" value="1"/>
</dbReference>
<protein>
    <submittedName>
        <fullName evidence="1">Uncharacterized protein</fullName>
    </submittedName>
</protein>
<dbReference type="AlphaFoldDB" id="A0A6G4WW14"/>
<organism evidence="1 2">
    <name type="scientific">Streptomyces boncukensis</name>
    <dbReference type="NCBI Taxonomy" id="2711219"/>
    <lineage>
        <taxon>Bacteria</taxon>
        <taxon>Bacillati</taxon>
        <taxon>Actinomycetota</taxon>
        <taxon>Actinomycetes</taxon>
        <taxon>Kitasatosporales</taxon>
        <taxon>Streptomycetaceae</taxon>
        <taxon>Streptomyces</taxon>
    </lineage>
</organism>
<comment type="caution">
    <text evidence="1">The sequence shown here is derived from an EMBL/GenBank/DDBJ whole genome shotgun (WGS) entry which is preliminary data.</text>
</comment>
<accession>A0A6G4WW14</accession>
<dbReference type="Gene3D" id="3.40.50.300">
    <property type="entry name" value="P-loop containing nucleotide triphosphate hydrolases"/>
    <property type="match status" value="2"/>
</dbReference>
<dbReference type="GO" id="GO:0043138">
    <property type="term" value="F:3'-5' DNA helicase activity"/>
    <property type="evidence" value="ECO:0007669"/>
    <property type="project" value="TreeGrafter"/>
</dbReference>
<proteinExistence type="predicted"/>
<dbReference type="RefSeq" id="WP_165298362.1">
    <property type="nucleotide sequence ID" value="NZ_JAAKZZ010000069.1"/>
</dbReference>
<dbReference type="EMBL" id="JAAKZZ010000069">
    <property type="protein sequence ID" value="NGO68661.1"/>
    <property type="molecule type" value="Genomic_DNA"/>
</dbReference>
<dbReference type="Proteomes" id="UP000477722">
    <property type="component" value="Unassembled WGS sequence"/>
</dbReference>
<reference evidence="1 2" key="1">
    <citation type="submission" date="2020-02" db="EMBL/GenBank/DDBJ databases">
        <title>Whole-genome analyses of novel actinobacteria.</title>
        <authorList>
            <person name="Sahin N."/>
            <person name="Tatar D."/>
        </authorList>
    </citation>
    <scope>NUCLEOTIDE SEQUENCE [LARGE SCALE GENOMIC DNA]</scope>
    <source>
        <strain evidence="1 2">SB3404</strain>
    </source>
</reference>
<dbReference type="GO" id="GO:0005524">
    <property type="term" value="F:ATP binding"/>
    <property type="evidence" value="ECO:0007669"/>
    <property type="project" value="InterPro"/>
</dbReference>
<gene>
    <name evidence="1" type="ORF">G5C65_09895</name>
</gene>
<dbReference type="InterPro" id="IPR027417">
    <property type="entry name" value="P-loop_NTPase"/>
</dbReference>
<sequence length="366" mass="41348">MKVPSLLGLDGEQQAVIGLPFHGRYIITGPAGAGKSVSALYRAWSLATTGRRVALLTRFNLLHQYLAQVAPSLTESVHVTTYNKWMNGFWRNRFHRDPPQGVEDAWAYHWSSIQRDCIRHRVRSTTHLVIDEGQNLPVEFYQFCHILDLDVTVFADENQPIKSGQSTVSEIAKALVSPADPLTLRENHRNSRQIAELAAKFHEGPPRDAPLPHRDGRTATVLHISDTDSFLQNVARYFNANREQTIGIICRTTHVQREIHQKLAGLQLDKHIQTYISSDRNRGAMDFSRRPIRIVTTASMKGLEFDTVFVPDLDAYAEDPTSAEARLAFLVLCTRAREEIYFAHRGPREPAILSGLPEFLLARRPG</sequence>
<dbReference type="SUPFAM" id="SSF52540">
    <property type="entry name" value="P-loop containing nucleoside triphosphate hydrolases"/>
    <property type="match status" value="1"/>
</dbReference>
<evidence type="ECO:0000313" key="1">
    <source>
        <dbReference type="EMBL" id="NGO68661.1"/>
    </source>
</evidence>